<dbReference type="InterPro" id="IPR005754">
    <property type="entry name" value="Sortase"/>
</dbReference>
<keyword evidence="1" id="KW-0378">Hydrolase</keyword>
<dbReference type="NCBIfam" id="TIGR01076">
    <property type="entry name" value="sortase_fam"/>
    <property type="match status" value="1"/>
</dbReference>
<evidence type="ECO:0008006" key="5">
    <source>
        <dbReference type="Google" id="ProtNLM"/>
    </source>
</evidence>
<sequence>MHPKGLIYLKGKSANVGEARIALPVSTRLIYHLIRSTGAGIIAFVVIVFLFSFYPIVSQEVSYSLNKKIGKGIITDTVKVDLAEADRVIAVQKEADSYGINSYFSVAVPKINAYSNIIANVDTNNRDEYTKSLQNGVAHAKGTYFPGQGQDIFLFAHSTDSPVNIARYNAVFYLLRKLEKGDKILIYFADRKYLYEVEEKRLTDANDTSWITSTSGTERLLLMTCDPPGTTWRRLIVIAKPVFSS</sequence>
<protein>
    <recommendedName>
        <fullName evidence="5">Sortase</fullName>
    </recommendedName>
</protein>
<evidence type="ECO:0000256" key="2">
    <source>
        <dbReference type="SAM" id="Phobius"/>
    </source>
</evidence>
<reference evidence="3 4" key="1">
    <citation type="journal article" date="2016" name="Nat. Commun.">
        <title>Thousands of microbial genomes shed light on interconnected biogeochemical processes in an aquifer system.</title>
        <authorList>
            <person name="Anantharaman K."/>
            <person name="Brown C.T."/>
            <person name="Hug L.A."/>
            <person name="Sharon I."/>
            <person name="Castelle C.J."/>
            <person name="Probst A.J."/>
            <person name="Thomas B.C."/>
            <person name="Singh A."/>
            <person name="Wilkins M.J."/>
            <person name="Karaoz U."/>
            <person name="Brodie E.L."/>
            <person name="Williams K.H."/>
            <person name="Hubbard S.S."/>
            <person name="Banfield J.F."/>
        </authorList>
    </citation>
    <scope>NUCLEOTIDE SEQUENCE [LARGE SCALE GENOMIC DNA]</scope>
</reference>
<comment type="caution">
    <text evidence="3">The sequence shown here is derived from an EMBL/GenBank/DDBJ whole genome shotgun (WGS) entry which is preliminary data.</text>
</comment>
<dbReference type="Proteomes" id="UP000178446">
    <property type="component" value="Unassembled WGS sequence"/>
</dbReference>
<evidence type="ECO:0000313" key="3">
    <source>
        <dbReference type="EMBL" id="OGM19477.1"/>
    </source>
</evidence>
<dbReference type="SUPFAM" id="SSF63817">
    <property type="entry name" value="Sortase"/>
    <property type="match status" value="1"/>
</dbReference>
<feature type="transmembrane region" description="Helical" evidence="2">
    <location>
        <begin position="38"/>
        <end position="57"/>
    </location>
</feature>
<accession>A0A1F7XWN5</accession>
<dbReference type="InterPro" id="IPR023365">
    <property type="entry name" value="Sortase_dom-sf"/>
</dbReference>
<dbReference type="GO" id="GO:0016787">
    <property type="term" value="F:hydrolase activity"/>
    <property type="evidence" value="ECO:0007669"/>
    <property type="project" value="UniProtKB-KW"/>
</dbReference>
<name>A0A1F7XWN5_9BACT</name>
<dbReference type="InterPro" id="IPR042003">
    <property type="entry name" value="Sortase_E"/>
</dbReference>
<dbReference type="EMBL" id="MGGB01000010">
    <property type="protein sequence ID" value="OGM19477.1"/>
    <property type="molecule type" value="Genomic_DNA"/>
</dbReference>
<dbReference type="Pfam" id="PF04203">
    <property type="entry name" value="Sortase"/>
    <property type="match status" value="1"/>
</dbReference>
<evidence type="ECO:0000313" key="4">
    <source>
        <dbReference type="Proteomes" id="UP000178446"/>
    </source>
</evidence>
<dbReference type="AlphaFoldDB" id="A0A1F7XWN5"/>
<proteinExistence type="predicted"/>
<keyword evidence="2" id="KW-1133">Transmembrane helix</keyword>
<dbReference type="Gene3D" id="2.40.260.10">
    <property type="entry name" value="Sortase"/>
    <property type="match status" value="1"/>
</dbReference>
<keyword evidence="2" id="KW-0812">Transmembrane</keyword>
<gene>
    <name evidence="3" type="ORF">A2685_00705</name>
</gene>
<keyword evidence="2" id="KW-0472">Membrane</keyword>
<organism evidence="3 4">
    <name type="scientific">Candidatus Woesebacteria bacterium RIFCSPHIGHO2_01_FULL_37_10</name>
    <dbReference type="NCBI Taxonomy" id="1802489"/>
    <lineage>
        <taxon>Bacteria</taxon>
        <taxon>Candidatus Woeseibacteriota</taxon>
    </lineage>
</organism>
<dbReference type="CDD" id="cd05830">
    <property type="entry name" value="Sortase_E"/>
    <property type="match status" value="1"/>
</dbReference>
<evidence type="ECO:0000256" key="1">
    <source>
        <dbReference type="ARBA" id="ARBA00022801"/>
    </source>
</evidence>